<dbReference type="SUPFAM" id="SSF48498">
    <property type="entry name" value="Tetracyclin repressor-like, C-terminal domain"/>
    <property type="match status" value="1"/>
</dbReference>
<reference evidence="7 8" key="1">
    <citation type="journal article" date="2013" name="Sci. Rep.">
        <title>Extraordinary expansion of a Sorangium cellulosum genome from an alkaline milieu.</title>
        <authorList>
            <person name="Han K."/>
            <person name="Li Z.F."/>
            <person name="Peng R."/>
            <person name="Zhu L.P."/>
            <person name="Zhou T."/>
            <person name="Wang L.G."/>
            <person name="Li S.G."/>
            <person name="Zhang X.B."/>
            <person name="Hu W."/>
            <person name="Wu Z.H."/>
            <person name="Qin N."/>
            <person name="Li Y.Z."/>
        </authorList>
    </citation>
    <scope>NUCLEOTIDE SEQUENCE [LARGE SCALE GENOMIC DNA]</scope>
    <source>
        <strain evidence="7 8">So0157-2</strain>
    </source>
</reference>
<dbReference type="PRINTS" id="PR00455">
    <property type="entry name" value="HTHTETR"/>
</dbReference>
<feature type="region of interest" description="Disordered" evidence="5">
    <location>
        <begin position="207"/>
        <end position="253"/>
    </location>
</feature>
<dbReference type="Gene3D" id="1.10.357.10">
    <property type="entry name" value="Tetracycline Repressor, domain 2"/>
    <property type="match status" value="1"/>
</dbReference>
<dbReference type="KEGG" id="scu:SCE1572_29680"/>
<dbReference type="Pfam" id="PF00440">
    <property type="entry name" value="TetR_N"/>
    <property type="match status" value="1"/>
</dbReference>
<evidence type="ECO:0000256" key="4">
    <source>
        <dbReference type="PROSITE-ProRule" id="PRU00335"/>
    </source>
</evidence>
<feature type="compositionally biased region" description="Low complexity" evidence="5">
    <location>
        <begin position="225"/>
        <end position="244"/>
    </location>
</feature>
<protein>
    <recommendedName>
        <fullName evidence="6">HTH tetR-type domain-containing protein</fullName>
    </recommendedName>
</protein>
<evidence type="ECO:0000256" key="3">
    <source>
        <dbReference type="ARBA" id="ARBA00023163"/>
    </source>
</evidence>
<dbReference type="AlphaFoldDB" id="S4Y263"/>
<dbReference type="GO" id="GO:0003700">
    <property type="term" value="F:DNA-binding transcription factor activity"/>
    <property type="evidence" value="ECO:0007669"/>
    <property type="project" value="TreeGrafter"/>
</dbReference>
<dbReference type="InterPro" id="IPR050109">
    <property type="entry name" value="HTH-type_TetR-like_transc_reg"/>
</dbReference>
<dbReference type="Proteomes" id="UP000014803">
    <property type="component" value="Chromosome"/>
</dbReference>
<dbReference type="EMBL" id="CP003969">
    <property type="protein sequence ID" value="AGP38285.1"/>
    <property type="molecule type" value="Genomic_DNA"/>
</dbReference>
<keyword evidence="3" id="KW-0804">Transcription</keyword>
<dbReference type="InterPro" id="IPR049445">
    <property type="entry name" value="TetR_SbtR-like_C"/>
</dbReference>
<feature type="region of interest" description="Disordered" evidence="5">
    <location>
        <begin position="1"/>
        <end position="37"/>
    </location>
</feature>
<dbReference type="SUPFAM" id="SSF46689">
    <property type="entry name" value="Homeodomain-like"/>
    <property type="match status" value="1"/>
</dbReference>
<evidence type="ECO:0000313" key="7">
    <source>
        <dbReference type="EMBL" id="AGP38285.1"/>
    </source>
</evidence>
<dbReference type="RefSeq" id="WP_020737844.1">
    <property type="nucleotide sequence ID" value="NC_021658.1"/>
</dbReference>
<dbReference type="InterPro" id="IPR001647">
    <property type="entry name" value="HTH_TetR"/>
</dbReference>
<dbReference type="OrthoDB" id="5293556at2"/>
<keyword evidence="2 4" id="KW-0238">DNA-binding</keyword>
<sequence length="253" mass="25813">MPSARSTPTPPSAGASEPSSAVAGASEPQRPLRADARRNRERLLAAADEVFTERGADASLEDVARRAGVGIGTLYRHFPTREALLVATVEDQLHALARKTQALAGSASPGDALSEFVAAFVEHASTYRGLATSLGVAFHGGSPACCAASEAASHLLSLAQAAGEIRRDIDLDDIVSLVTAIALAAQQPPEGPARAQRLLATFLAGLRTPSAPPQAPASPKRARKGAAAPAAGRGGAAASPGSSGERPRAVRRR</sequence>
<feature type="DNA-binding region" description="H-T-H motif" evidence="4">
    <location>
        <begin position="59"/>
        <end position="78"/>
    </location>
</feature>
<evidence type="ECO:0000313" key="8">
    <source>
        <dbReference type="Proteomes" id="UP000014803"/>
    </source>
</evidence>
<dbReference type="PROSITE" id="PS50977">
    <property type="entry name" value="HTH_TETR_2"/>
    <property type="match status" value="1"/>
</dbReference>
<dbReference type="InterPro" id="IPR009057">
    <property type="entry name" value="Homeodomain-like_sf"/>
</dbReference>
<accession>S4Y263</accession>
<dbReference type="InterPro" id="IPR036271">
    <property type="entry name" value="Tet_transcr_reg_TetR-rel_C_sf"/>
</dbReference>
<organism evidence="7 8">
    <name type="scientific">Sorangium cellulosum So0157-2</name>
    <dbReference type="NCBI Taxonomy" id="1254432"/>
    <lineage>
        <taxon>Bacteria</taxon>
        <taxon>Pseudomonadati</taxon>
        <taxon>Myxococcota</taxon>
        <taxon>Polyangia</taxon>
        <taxon>Polyangiales</taxon>
        <taxon>Polyangiaceae</taxon>
        <taxon>Sorangium</taxon>
    </lineage>
</organism>
<feature type="compositionally biased region" description="Low complexity" evidence="5">
    <location>
        <begin position="1"/>
        <end position="28"/>
    </location>
</feature>
<dbReference type="GO" id="GO:0000976">
    <property type="term" value="F:transcription cis-regulatory region binding"/>
    <property type="evidence" value="ECO:0007669"/>
    <property type="project" value="TreeGrafter"/>
</dbReference>
<evidence type="ECO:0000256" key="2">
    <source>
        <dbReference type="ARBA" id="ARBA00023125"/>
    </source>
</evidence>
<keyword evidence="1" id="KW-0805">Transcription regulation</keyword>
<name>S4Y263_SORCE</name>
<feature type="domain" description="HTH tetR-type" evidence="6">
    <location>
        <begin position="37"/>
        <end position="96"/>
    </location>
</feature>
<dbReference type="HOGENOM" id="CLU_069356_17_1_7"/>
<dbReference type="Pfam" id="PF21597">
    <property type="entry name" value="TetR_C_43"/>
    <property type="match status" value="1"/>
</dbReference>
<dbReference type="PANTHER" id="PTHR30055:SF234">
    <property type="entry name" value="HTH-TYPE TRANSCRIPTIONAL REGULATOR BETI"/>
    <property type="match status" value="1"/>
</dbReference>
<dbReference type="STRING" id="1254432.SCE1572_29680"/>
<evidence type="ECO:0000256" key="5">
    <source>
        <dbReference type="SAM" id="MobiDB-lite"/>
    </source>
</evidence>
<gene>
    <name evidence="7" type="ORF">SCE1572_29680</name>
</gene>
<proteinExistence type="predicted"/>
<dbReference type="PATRIC" id="fig|1254432.3.peg.6701"/>
<evidence type="ECO:0000256" key="1">
    <source>
        <dbReference type="ARBA" id="ARBA00023015"/>
    </source>
</evidence>
<evidence type="ECO:0000259" key="6">
    <source>
        <dbReference type="PROSITE" id="PS50977"/>
    </source>
</evidence>
<dbReference type="eggNOG" id="COG1309">
    <property type="taxonomic scope" value="Bacteria"/>
</dbReference>
<dbReference type="PANTHER" id="PTHR30055">
    <property type="entry name" value="HTH-TYPE TRANSCRIPTIONAL REGULATOR RUTR"/>
    <property type="match status" value="1"/>
</dbReference>